<dbReference type="Pfam" id="PF01554">
    <property type="entry name" value="MatE"/>
    <property type="match status" value="2"/>
</dbReference>
<evidence type="ECO:0000256" key="5">
    <source>
        <dbReference type="ARBA" id="ARBA00023136"/>
    </source>
</evidence>
<feature type="transmembrane region" description="Helical" evidence="6">
    <location>
        <begin position="364"/>
        <end position="391"/>
    </location>
</feature>
<protein>
    <recommendedName>
        <fullName evidence="6">Protein DETOXIFICATION</fullName>
    </recommendedName>
    <alternativeName>
        <fullName evidence="6">Multidrug and toxic compound extrusion protein</fullName>
    </alternativeName>
</protein>
<feature type="transmembrane region" description="Helical" evidence="6">
    <location>
        <begin position="463"/>
        <end position="484"/>
    </location>
</feature>
<dbReference type="InterPro" id="IPR045069">
    <property type="entry name" value="MATE_euk"/>
</dbReference>
<evidence type="ECO:0000256" key="1">
    <source>
        <dbReference type="ARBA" id="ARBA00004141"/>
    </source>
</evidence>
<feature type="transmembrane region" description="Helical" evidence="6">
    <location>
        <begin position="433"/>
        <end position="457"/>
    </location>
</feature>
<feature type="non-terminal residue" evidence="7">
    <location>
        <position position="1"/>
    </location>
</feature>
<gene>
    <name evidence="7" type="ORF">RD792_014702</name>
</gene>
<dbReference type="PANTHER" id="PTHR11206">
    <property type="entry name" value="MULTIDRUG RESISTANCE PROTEIN"/>
    <property type="match status" value="1"/>
</dbReference>
<organism evidence="7 8">
    <name type="scientific">Penstemon davidsonii</name>
    <dbReference type="NCBI Taxonomy" id="160366"/>
    <lineage>
        <taxon>Eukaryota</taxon>
        <taxon>Viridiplantae</taxon>
        <taxon>Streptophyta</taxon>
        <taxon>Embryophyta</taxon>
        <taxon>Tracheophyta</taxon>
        <taxon>Spermatophyta</taxon>
        <taxon>Magnoliopsida</taxon>
        <taxon>eudicotyledons</taxon>
        <taxon>Gunneridae</taxon>
        <taxon>Pentapetalae</taxon>
        <taxon>asterids</taxon>
        <taxon>lamiids</taxon>
        <taxon>Lamiales</taxon>
        <taxon>Plantaginaceae</taxon>
        <taxon>Cheloneae</taxon>
        <taxon>Penstemon</taxon>
    </lineage>
</organism>
<keyword evidence="5 6" id="KW-0472">Membrane</keyword>
<feature type="transmembrane region" description="Helical" evidence="6">
    <location>
        <begin position="118"/>
        <end position="135"/>
    </location>
</feature>
<accession>A0ABR0CQ19</accession>
<reference evidence="7 8" key="1">
    <citation type="journal article" date="2023" name="bioRxiv">
        <title>Genome report: Whole genome sequence and annotation of Penstemon davidsonii.</title>
        <authorList>
            <person name="Ostevik K.L."/>
            <person name="Alabady M."/>
            <person name="Zhang M."/>
            <person name="Rausher M.D."/>
        </authorList>
    </citation>
    <scope>NUCLEOTIDE SEQUENCE [LARGE SCALE GENOMIC DNA]</scope>
    <source>
        <strain evidence="7">DNT005</strain>
        <tissue evidence="7">Whole leaf</tissue>
    </source>
</reference>
<sequence length="503" mass="55695">CNKAMDNGMQEKLITSETEENGEHLKDRVFQESKKIWRVALPSVISRVSSFGTIVVTQSFIGHISSVELAGYALVQTLGIRFINGILIGMSSATETLCGQAFGAKQNHMMGIFLQRSWLVDLVTLTILLPLFFLATPIFKLLGEDEDITISAGNIAIWFIPFSYSLIFSLTIQMYLQAQQKNVVIAWLSLIQFVVHVLLSWIFVSVLDLGVPGAMSALSASSWFLVIGEFVYVLGGWCPDSWKGFTWAALKDIFPVVKLSVSSGVMVCLEMWYYAILVLVAGHLKNAEIAISAFSICLNISGWQFMICLGILGAAWYVFVSYTYRSFKSSTYIYVGNRMFVYSVRVSNELGRGDAKAVKFSIKVLISTSVVIGLIFWTLCLVFGSEIGYLFSNEDEVALAVSDLSILLSFTILLNSVYPIFSGAAIGAGLQTTVAIVIIVCFYLIGLPVGIVLGYVFHLQVKGLWIGMICGVITETIALSYMMYRTNWDEEVLYSINSFFLSF</sequence>
<feature type="transmembrane region" description="Helical" evidence="6">
    <location>
        <begin position="155"/>
        <end position="176"/>
    </location>
</feature>
<evidence type="ECO:0000313" key="7">
    <source>
        <dbReference type="EMBL" id="KAK4479191.1"/>
    </source>
</evidence>
<dbReference type="InterPro" id="IPR002528">
    <property type="entry name" value="MATE_fam"/>
</dbReference>
<feature type="transmembrane region" description="Helical" evidence="6">
    <location>
        <begin position="397"/>
        <end position="421"/>
    </location>
</feature>
<name>A0ABR0CQ19_9LAMI</name>
<keyword evidence="3 6" id="KW-0812">Transmembrane</keyword>
<feature type="transmembrane region" description="Helical" evidence="6">
    <location>
        <begin position="216"/>
        <end position="238"/>
    </location>
</feature>
<dbReference type="CDD" id="cd13132">
    <property type="entry name" value="MATE_eukaryotic"/>
    <property type="match status" value="1"/>
</dbReference>
<evidence type="ECO:0000256" key="4">
    <source>
        <dbReference type="ARBA" id="ARBA00022989"/>
    </source>
</evidence>
<evidence type="ECO:0000256" key="6">
    <source>
        <dbReference type="RuleBase" id="RU004914"/>
    </source>
</evidence>
<dbReference type="Proteomes" id="UP001291926">
    <property type="component" value="Unassembled WGS sequence"/>
</dbReference>
<comment type="subcellular location">
    <subcellularLocation>
        <location evidence="1">Membrane</location>
        <topology evidence="1">Multi-pass membrane protein</topology>
    </subcellularLocation>
</comment>
<feature type="transmembrane region" description="Helical" evidence="6">
    <location>
        <begin position="259"/>
        <end position="283"/>
    </location>
</feature>
<evidence type="ECO:0000256" key="2">
    <source>
        <dbReference type="ARBA" id="ARBA00010199"/>
    </source>
</evidence>
<evidence type="ECO:0000256" key="3">
    <source>
        <dbReference type="ARBA" id="ARBA00022692"/>
    </source>
</evidence>
<proteinExistence type="inferred from homology"/>
<comment type="caution">
    <text evidence="7">The sequence shown here is derived from an EMBL/GenBank/DDBJ whole genome shotgun (WGS) entry which is preliminary data.</text>
</comment>
<dbReference type="EMBL" id="JAYDYQ010002687">
    <property type="protein sequence ID" value="KAK4479191.1"/>
    <property type="molecule type" value="Genomic_DNA"/>
</dbReference>
<keyword evidence="4 6" id="KW-1133">Transmembrane helix</keyword>
<feature type="transmembrane region" description="Helical" evidence="6">
    <location>
        <begin position="183"/>
        <end position="204"/>
    </location>
</feature>
<feature type="transmembrane region" description="Helical" evidence="6">
    <location>
        <begin position="289"/>
        <end position="319"/>
    </location>
</feature>
<keyword evidence="8" id="KW-1185">Reference proteome</keyword>
<comment type="similarity">
    <text evidence="2 6">Belongs to the multi antimicrobial extrusion (MATE) (TC 2.A.66.1) family.</text>
</comment>
<evidence type="ECO:0000313" key="8">
    <source>
        <dbReference type="Proteomes" id="UP001291926"/>
    </source>
</evidence>